<dbReference type="AlphaFoldDB" id="R0KYE5"/>
<feature type="chain" id="PRO_5004344591" evidence="2">
    <location>
        <begin position="19"/>
        <end position="140"/>
    </location>
</feature>
<dbReference type="Proteomes" id="UP000016927">
    <property type="component" value="Unassembled WGS sequence"/>
</dbReference>
<dbReference type="HOGENOM" id="CLU_1835714_0_0_1"/>
<protein>
    <submittedName>
        <fullName evidence="3">Uncharacterized protein</fullName>
    </submittedName>
</protein>
<keyword evidence="4" id="KW-1185">Reference proteome</keyword>
<feature type="compositionally biased region" description="Basic and acidic residues" evidence="1">
    <location>
        <begin position="67"/>
        <end position="78"/>
    </location>
</feature>
<feature type="signal peptide" evidence="2">
    <location>
        <begin position="1"/>
        <end position="18"/>
    </location>
</feature>
<sequence>MNLLHCLLLGNNFATVFANNLNRSTEDNEKSFLSRSKDRIKENYANFKTRSGERLSRCRRSFNEKFRQDKENVAEPKPNHRKNKKFLNETDIKQNKLKENLVNFKEEVKKPFKRLGNNVVRAYKTKFNNDNEDKKLLIEY</sequence>
<name>R0KYE5_NOSB1</name>
<reference evidence="3 4" key="1">
    <citation type="journal article" date="2013" name="BMC Genomics">
        <title>Comparative genomics of parasitic silkworm microsporidia reveal an association between genome expansion and host adaptation.</title>
        <authorList>
            <person name="Pan G."/>
            <person name="Xu J."/>
            <person name="Li T."/>
            <person name="Xia Q."/>
            <person name="Liu S.L."/>
            <person name="Zhang G."/>
            <person name="Li S."/>
            <person name="Li C."/>
            <person name="Liu H."/>
            <person name="Yang L."/>
            <person name="Liu T."/>
            <person name="Zhang X."/>
            <person name="Wu Z."/>
            <person name="Fan W."/>
            <person name="Dang X."/>
            <person name="Xiang H."/>
            <person name="Tao M."/>
            <person name="Li Y."/>
            <person name="Hu J."/>
            <person name="Li Z."/>
            <person name="Lin L."/>
            <person name="Luo J."/>
            <person name="Geng L."/>
            <person name="Wang L."/>
            <person name="Long M."/>
            <person name="Wan Y."/>
            <person name="He N."/>
            <person name="Zhang Z."/>
            <person name="Lu C."/>
            <person name="Keeling P.J."/>
            <person name="Wang J."/>
            <person name="Xiang Z."/>
            <person name="Zhou Z."/>
        </authorList>
    </citation>
    <scope>NUCLEOTIDE SEQUENCE [LARGE SCALE GENOMIC DNA]</scope>
    <source>
        <strain evidence="4">CQ1 / CVCC 102059</strain>
    </source>
</reference>
<gene>
    <name evidence="3" type="ORF">NBO_7g0058</name>
</gene>
<feature type="region of interest" description="Disordered" evidence="1">
    <location>
        <begin position="67"/>
        <end position="90"/>
    </location>
</feature>
<dbReference type="VEuPathDB" id="MicrosporidiaDB:NBO_7g0058"/>
<organism evidence="3 4">
    <name type="scientific">Nosema bombycis (strain CQ1 / CVCC 102059)</name>
    <name type="common">Microsporidian parasite</name>
    <name type="synonym">Pebrine of silkworm</name>
    <dbReference type="NCBI Taxonomy" id="578461"/>
    <lineage>
        <taxon>Eukaryota</taxon>
        <taxon>Fungi</taxon>
        <taxon>Fungi incertae sedis</taxon>
        <taxon>Microsporidia</taxon>
        <taxon>Nosematidae</taxon>
        <taxon>Nosema</taxon>
    </lineage>
</organism>
<proteinExistence type="predicted"/>
<evidence type="ECO:0000313" key="4">
    <source>
        <dbReference type="Proteomes" id="UP000016927"/>
    </source>
</evidence>
<evidence type="ECO:0000256" key="2">
    <source>
        <dbReference type="SAM" id="SignalP"/>
    </source>
</evidence>
<dbReference type="EMBL" id="KB908915">
    <property type="protein sequence ID" value="EOB15237.1"/>
    <property type="molecule type" value="Genomic_DNA"/>
</dbReference>
<accession>R0KYE5</accession>
<evidence type="ECO:0000313" key="3">
    <source>
        <dbReference type="EMBL" id="EOB15237.1"/>
    </source>
</evidence>
<evidence type="ECO:0000256" key="1">
    <source>
        <dbReference type="SAM" id="MobiDB-lite"/>
    </source>
</evidence>
<keyword evidence="2" id="KW-0732">Signal</keyword>